<sequence>MRSPGRVEELVGTRSHPTHADRELSIEVHAVCGSSSGLVDLSCDRDCGLRVRYVGYRGSVRVASALFEHNIKSQLPSCGRCGEHQSTLRVTCLPFTSNSTEAFGPLRLIASALLKRRFRQQSKSAWHWLAYSSILLTGDFKLFKKIPIPGRNKAKRSEVVERSEAQSAPKSCAKNFFFARFHSICCGLDDGKTWGYRVLSASPLLKKLQVAQPPTGSPCHKQPGKESSCPGKRKEGHSNVYD</sequence>
<accession>A0A5A7QS09</accession>
<evidence type="ECO:0000313" key="3">
    <source>
        <dbReference type="Proteomes" id="UP000325081"/>
    </source>
</evidence>
<dbReference type="EMBL" id="BKCP01008037">
    <property type="protein sequence ID" value="GER47692.1"/>
    <property type="molecule type" value="Genomic_DNA"/>
</dbReference>
<dbReference type="AlphaFoldDB" id="A0A5A7QS09"/>
<name>A0A5A7QS09_STRAF</name>
<keyword evidence="2" id="KW-0436">Ligase</keyword>
<feature type="region of interest" description="Disordered" evidence="1">
    <location>
        <begin position="211"/>
        <end position="242"/>
    </location>
</feature>
<comment type="caution">
    <text evidence="2">The sequence shown here is derived from an EMBL/GenBank/DDBJ whole genome shotgun (WGS) entry which is preliminary data.</text>
</comment>
<proteinExistence type="predicted"/>
<dbReference type="GO" id="GO:0016874">
    <property type="term" value="F:ligase activity"/>
    <property type="evidence" value="ECO:0007669"/>
    <property type="project" value="UniProtKB-KW"/>
</dbReference>
<organism evidence="2 3">
    <name type="scientific">Striga asiatica</name>
    <name type="common">Asiatic witchweed</name>
    <name type="synonym">Buchnera asiatica</name>
    <dbReference type="NCBI Taxonomy" id="4170"/>
    <lineage>
        <taxon>Eukaryota</taxon>
        <taxon>Viridiplantae</taxon>
        <taxon>Streptophyta</taxon>
        <taxon>Embryophyta</taxon>
        <taxon>Tracheophyta</taxon>
        <taxon>Spermatophyta</taxon>
        <taxon>Magnoliopsida</taxon>
        <taxon>eudicotyledons</taxon>
        <taxon>Gunneridae</taxon>
        <taxon>Pentapetalae</taxon>
        <taxon>asterids</taxon>
        <taxon>lamiids</taxon>
        <taxon>Lamiales</taxon>
        <taxon>Orobanchaceae</taxon>
        <taxon>Buchnereae</taxon>
        <taxon>Striga</taxon>
    </lineage>
</organism>
<gene>
    <name evidence="2" type="ORF">STAS_24831</name>
</gene>
<reference evidence="3" key="1">
    <citation type="journal article" date="2019" name="Curr. Biol.">
        <title>Genome Sequence of Striga asiatica Provides Insight into the Evolution of Plant Parasitism.</title>
        <authorList>
            <person name="Yoshida S."/>
            <person name="Kim S."/>
            <person name="Wafula E.K."/>
            <person name="Tanskanen J."/>
            <person name="Kim Y.M."/>
            <person name="Honaas L."/>
            <person name="Yang Z."/>
            <person name="Spallek T."/>
            <person name="Conn C.E."/>
            <person name="Ichihashi Y."/>
            <person name="Cheong K."/>
            <person name="Cui S."/>
            <person name="Der J.P."/>
            <person name="Gundlach H."/>
            <person name="Jiao Y."/>
            <person name="Hori C."/>
            <person name="Ishida J.K."/>
            <person name="Kasahara H."/>
            <person name="Kiba T."/>
            <person name="Kim M.S."/>
            <person name="Koo N."/>
            <person name="Laohavisit A."/>
            <person name="Lee Y.H."/>
            <person name="Lumba S."/>
            <person name="McCourt P."/>
            <person name="Mortimer J.C."/>
            <person name="Mutuku J.M."/>
            <person name="Nomura T."/>
            <person name="Sasaki-Sekimoto Y."/>
            <person name="Seto Y."/>
            <person name="Wang Y."/>
            <person name="Wakatake T."/>
            <person name="Sakakibara H."/>
            <person name="Demura T."/>
            <person name="Yamaguchi S."/>
            <person name="Yoneyama K."/>
            <person name="Manabe R.I."/>
            <person name="Nelson D.C."/>
            <person name="Schulman A.H."/>
            <person name="Timko M.P."/>
            <person name="dePamphilis C.W."/>
            <person name="Choi D."/>
            <person name="Shirasu K."/>
        </authorList>
    </citation>
    <scope>NUCLEOTIDE SEQUENCE [LARGE SCALE GENOMIC DNA]</scope>
    <source>
        <strain evidence="3">cv. UVA1</strain>
    </source>
</reference>
<protein>
    <submittedName>
        <fullName evidence="2">Isoleucine--tRNA ligase</fullName>
    </submittedName>
</protein>
<evidence type="ECO:0000256" key="1">
    <source>
        <dbReference type="SAM" id="MobiDB-lite"/>
    </source>
</evidence>
<feature type="compositionally biased region" description="Basic and acidic residues" evidence="1">
    <location>
        <begin position="232"/>
        <end position="242"/>
    </location>
</feature>
<keyword evidence="3" id="KW-1185">Reference proteome</keyword>
<dbReference type="Proteomes" id="UP000325081">
    <property type="component" value="Unassembled WGS sequence"/>
</dbReference>
<evidence type="ECO:0000313" key="2">
    <source>
        <dbReference type="EMBL" id="GER47692.1"/>
    </source>
</evidence>